<evidence type="ECO:0000256" key="2">
    <source>
        <dbReference type="SAM" id="Phobius"/>
    </source>
</evidence>
<gene>
    <name evidence="3" type="ORF">FHS99_001191</name>
</gene>
<protein>
    <submittedName>
        <fullName evidence="3">Uncharacterized protein</fullName>
    </submittedName>
</protein>
<keyword evidence="2" id="KW-0812">Transmembrane</keyword>
<organism evidence="3 4">
    <name type="scientific">Sphingomonas prati</name>
    <dbReference type="NCBI Taxonomy" id="1843237"/>
    <lineage>
        <taxon>Bacteria</taxon>
        <taxon>Pseudomonadati</taxon>
        <taxon>Pseudomonadota</taxon>
        <taxon>Alphaproteobacteria</taxon>
        <taxon>Sphingomonadales</taxon>
        <taxon>Sphingomonadaceae</taxon>
        <taxon>Sphingomonas</taxon>
    </lineage>
</organism>
<keyword evidence="2" id="KW-0472">Membrane</keyword>
<dbReference type="Proteomes" id="UP000546701">
    <property type="component" value="Unassembled WGS sequence"/>
</dbReference>
<accession>A0A7W9BRC3</accession>
<keyword evidence="4" id="KW-1185">Reference proteome</keyword>
<dbReference type="RefSeq" id="WP_157177438.1">
    <property type="nucleotide sequence ID" value="NZ_JACIJR010000002.1"/>
</dbReference>
<feature type="region of interest" description="Disordered" evidence="1">
    <location>
        <begin position="38"/>
        <end position="58"/>
    </location>
</feature>
<keyword evidence="2" id="KW-1133">Transmembrane helix</keyword>
<dbReference type="EMBL" id="JACIJR010000002">
    <property type="protein sequence ID" value="MBB5728721.1"/>
    <property type="molecule type" value="Genomic_DNA"/>
</dbReference>
<feature type="transmembrane region" description="Helical" evidence="2">
    <location>
        <begin position="93"/>
        <end position="111"/>
    </location>
</feature>
<dbReference type="AlphaFoldDB" id="A0A7W9BRC3"/>
<comment type="caution">
    <text evidence="3">The sequence shown here is derived from an EMBL/GenBank/DDBJ whole genome shotgun (WGS) entry which is preliminary data.</text>
</comment>
<reference evidence="3 4" key="1">
    <citation type="submission" date="2020-08" db="EMBL/GenBank/DDBJ databases">
        <title>Genomic Encyclopedia of Type Strains, Phase IV (KMG-IV): sequencing the most valuable type-strain genomes for metagenomic binning, comparative biology and taxonomic classification.</title>
        <authorList>
            <person name="Goeker M."/>
        </authorList>
    </citation>
    <scope>NUCLEOTIDE SEQUENCE [LARGE SCALE GENOMIC DNA]</scope>
    <source>
        <strain evidence="3 4">DSM 103336</strain>
    </source>
</reference>
<evidence type="ECO:0000256" key="1">
    <source>
        <dbReference type="SAM" id="MobiDB-lite"/>
    </source>
</evidence>
<evidence type="ECO:0000313" key="3">
    <source>
        <dbReference type="EMBL" id="MBB5728721.1"/>
    </source>
</evidence>
<name>A0A7W9BRC3_9SPHN</name>
<evidence type="ECO:0000313" key="4">
    <source>
        <dbReference type="Proteomes" id="UP000546701"/>
    </source>
</evidence>
<proteinExistence type="predicted"/>
<sequence length="124" mass="13251">MAYVAFAENDTVAALPDWPTARRPITALPTGHALARVKPAPDRHTSEATPPARGTSRATHVATTRASVAKGLPFAAALTLAIKHVAEWLGGDWLIATVLVLVLALFLVPFAPRSMGDARRPQRR</sequence>